<reference evidence="2" key="1">
    <citation type="submission" date="2016-10" db="EMBL/GenBank/DDBJ databases">
        <authorList>
            <person name="Varghese N."/>
            <person name="Submissions S."/>
        </authorList>
    </citation>
    <scope>NUCLEOTIDE SEQUENCE [LARGE SCALE GENOMIC DNA]</scope>
    <source>
        <strain evidence="2">DSM 23445</strain>
    </source>
</reference>
<gene>
    <name evidence="1" type="ORF">SAMN04489724_1392</name>
</gene>
<dbReference type="Proteomes" id="UP000199673">
    <property type="component" value="Unassembled WGS sequence"/>
</dbReference>
<name>A0A1I6ZPS6_9BACT</name>
<protein>
    <submittedName>
        <fullName evidence="1">Uncharacterized protein</fullName>
    </submittedName>
</protein>
<accession>A0A1I6ZPS6</accession>
<sequence length="36" mass="4419">MSDKIENIQRIIEYWVNSSEQNHQTMNNLFKSKDYN</sequence>
<dbReference type="EMBL" id="FPBF01000002">
    <property type="protein sequence ID" value="SFT64637.1"/>
    <property type="molecule type" value="Genomic_DNA"/>
</dbReference>
<dbReference type="STRING" id="305507.SAMN04489724_1392"/>
<keyword evidence="2" id="KW-1185">Reference proteome</keyword>
<proteinExistence type="predicted"/>
<dbReference type="AlphaFoldDB" id="A0A1I6ZPS6"/>
<evidence type="ECO:0000313" key="2">
    <source>
        <dbReference type="Proteomes" id="UP000199673"/>
    </source>
</evidence>
<organism evidence="1 2">
    <name type="scientific">Algoriphagus locisalis</name>
    <dbReference type="NCBI Taxonomy" id="305507"/>
    <lineage>
        <taxon>Bacteria</taxon>
        <taxon>Pseudomonadati</taxon>
        <taxon>Bacteroidota</taxon>
        <taxon>Cytophagia</taxon>
        <taxon>Cytophagales</taxon>
        <taxon>Cyclobacteriaceae</taxon>
        <taxon>Algoriphagus</taxon>
    </lineage>
</organism>
<evidence type="ECO:0000313" key="1">
    <source>
        <dbReference type="EMBL" id="SFT64637.1"/>
    </source>
</evidence>